<accession>A0AAN8R223</accession>
<keyword evidence="3" id="KW-1185">Reference proteome</keyword>
<name>A0AAN8R223_9TELE</name>
<sequence length="164" mass="18202">MSDKNTNTDQSSIFAAISPLGPNVTRITLETFLVWKRRKRRERIAKDQQDMERNRADFSAGRSLGVVDAEDFQDIDVARFIPKEVDNARITAASADRFAASPRPAKDTDGERCLACVVTNSAEAAPPPRSGRFRRSSSPASWPLPLHLSSLHLSCLVLSITHPW</sequence>
<dbReference type="EMBL" id="JAGTTL010000017">
    <property type="protein sequence ID" value="KAK6309517.1"/>
    <property type="molecule type" value="Genomic_DNA"/>
</dbReference>
<dbReference type="InterPro" id="IPR032378">
    <property type="entry name" value="ZC3H15/TMA46_C"/>
</dbReference>
<proteinExistence type="predicted"/>
<dbReference type="Pfam" id="PF16543">
    <property type="entry name" value="DFRP_C"/>
    <property type="match status" value="1"/>
</dbReference>
<gene>
    <name evidence="2" type="ORF">J4Q44_G00193980</name>
</gene>
<reference evidence="2 3" key="1">
    <citation type="submission" date="2021-04" db="EMBL/GenBank/DDBJ databases">
        <authorList>
            <person name="De Guttry C."/>
            <person name="Zahm M."/>
            <person name="Klopp C."/>
            <person name="Cabau C."/>
            <person name="Louis A."/>
            <person name="Berthelot C."/>
            <person name="Parey E."/>
            <person name="Roest Crollius H."/>
            <person name="Montfort J."/>
            <person name="Robinson-Rechavi M."/>
            <person name="Bucao C."/>
            <person name="Bouchez O."/>
            <person name="Gislard M."/>
            <person name="Lluch J."/>
            <person name="Milhes M."/>
            <person name="Lampietro C."/>
            <person name="Lopez Roques C."/>
            <person name="Donnadieu C."/>
            <person name="Braasch I."/>
            <person name="Desvignes T."/>
            <person name="Postlethwait J."/>
            <person name="Bobe J."/>
            <person name="Wedekind C."/>
            <person name="Guiguen Y."/>
        </authorList>
    </citation>
    <scope>NUCLEOTIDE SEQUENCE [LARGE SCALE GENOMIC DNA]</scope>
    <source>
        <strain evidence="2">Cs_M1</strain>
        <tissue evidence="2">Blood</tissue>
    </source>
</reference>
<feature type="domain" description="ZC3H15/TMA46 family C-terminal" evidence="1">
    <location>
        <begin position="20"/>
        <end position="65"/>
    </location>
</feature>
<organism evidence="2 3">
    <name type="scientific">Coregonus suidteri</name>
    <dbReference type="NCBI Taxonomy" id="861788"/>
    <lineage>
        <taxon>Eukaryota</taxon>
        <taxon>Metazoa</taxon>
        <taxon>Chordata</taxon>
        <taxon>Craniata</taxon>
        <taxon>Vertebrata</taxon>
        <taxon>Euteleostomi</taxon>
        <taxon>Actinopterygii</taxon>
        <taxon>Neopterygii</taxon>
        <taxon>Teleostei</taxon>
        <taxon>Protacanthopterygii</taxon>
        <taxon>Salmoniformes</taxon>
        <taxon>Salmonidae</taxon>
        <taxon>Coregoninae</taxon>
        <taxon>Coregonus</taxon>
    </lineage>
</organism>
<evidence type="ECO:0000313" key="2">
    <source>
        <dbReference type="EMBL" id="KAK6309517.1"/>
    </source>
</evidence>
<dbReference type="AlphaFoldDB" id="A0AAN8R223"/>
<dbReference type="Proteomes" id="UP001356427">
    <property type="component" value="Unassembled WGS sequence"/>
</dbReference>
<evidence type="ECO:0000313" key="3">
    <source>
        <dbReference type="Proteomes" id="UP001356427"/>
    </source>
</evidence>
<evidence type="ECO:0000259" key="1">
    <source>
        <dbReference type="Pfam" id="PF16543"/>
    </source>
</evidence>
<protein>
    <recommendedName>
        <fullName evidence="1">ZC3H15/TMA46 family C-terminal domain-containing protein</fullName>
    </recommendedName>
</protein>
<dbReference type="Gene3D" id="6.20.400.10">
    <property type="match status" value="1"/>
</dbReference>
<comment type="caution">
    <text evidence="2">The sequence shown here is derived from an EMBL/GenBank/DDBJ whole genome shotgun (WGS) entry which is preliminary data.</text>
</comment>